<accession>A0A543CTL0</accession>
<dbReference type="GO" id="GO:0003700">
    <property type="term" value="F:DNA-binding transcription factor activity"/>
    <property type="evidence" value="ECO:0007669"/>
    <property type="project" value="InterPro"/>
</dbReference>
<comment type="caution">
    <text evidence="2">The sequence shown here is derived from an EMBL/GenBank/DDBJ whole genome shotgun (WGS) entry which is preliminary data.</text>
</comment>
<dbReference type="SUPFAM" id="SSF46785">
    <property type="entry name" value="Winged helix' DNA-binding domain"/>
    <property type="match status" value="1"/>
</dbReference>
<dbReference type="InterPro" id="IPR000835">
    <property type="entry name" value="HTH_MarR-typ"/>
</dbReference>
<reference evidence="2 3" key="1">
    <citation type="submission" date="2019-06" db="EMBL/GenBank/DDBJ databases">
        <title>Sequencing the genomes of 1000 actinobacteria strains.</title>
        <authorList>
            <person name="Klenk H.-P."/>
        </authorList>
    </citation>
    <scope>NUCLEOTIDE SEQUENCE [LARGE SCALE GENOMIC DNA]</scope>
    <source>
        <strain evidence="2 3">DSM 102200</strain>
    </source>
</reference>
<keyword evidence="3" id="KW-1185">Reference proteome</keyword>
<dbReference type="Pfam" id="PF12802">
    <property type="entry name" value="MarR_2"/>
    <property type="match status" value="1"/>
</dbReference>
<dbReference type="PRINTS" id="PR00598">
    <property type="entry name" value="HTHMARR"/>
</dbReference>
<sequence>MSSGARDRGDEDGPSPELTSRLGYLFKHARLRLSELTGAALEPYGVDGRDLAVLTVLAANEQASQLQLARRLGVDRTTMVALLDGLQRRGLVTRRAHSEDRRRNAVELTATGREVFERATEAGDEAERRFLAPLTQRDAEQLRQALRLLIRPEHE</sequence>
<feature type="domain" description="HTH marR-type" evidence="1">
    <location>
        <begin position="15"/>
        <end position="151"/>
    </location>
</feature>
<dbReference type="PANTHER" id="PTHR33164">
    <property type="entry name" value="TRANSCRIPTIONAL REGULATOR, MARR FAMILY"/>
    <property type="match status" value="1"/>
</dbReference>
<dbReference type="SMART" id="SM00347">
    <property type="entry name" value="HTH_MARR"/>
    <property type="match status" value="1"/>
</dbReference>
<dbReference type="InterPro" id="IPR036390">
    <property type="entry name" value="WH_DNA-bd_sf"/>
</dbReference>
<dbReference type="Proteomes" id="UP000316096">
    <property type="component" value="Unassembled WGS sequence"/>
</dbReference>
<organism evidence="2 3">
    <name type="scientific">Actinoallomurus bryophytorum</name>
    <dbReference type="NCBI Taxonomy" id="1490222"/>
    <lineage>
        <taxon>Bacteria</taxon>
        <taxon>Bacillati</taxon>
        <taxon>Actinomycetota</taxon>
        <taxon>Actinomycetes</taxon>
        <taxon>Streptosporangiales</taxon>
        <taxon>Thermomonosporaceae</taxon>
        <taxon>Actinoallomurus</taxon>
    </lineage>
</organism>
<dbReference type="Gene3D" id="1.10.10.10">
    <property type="entry name" value="Winged helix-like DNA-binding domain superfamily/Winged helix DNA-binding domain"/>
    <property type="match status" value="1"/>
</dbReference>
<dbReference type="InterPro" id="IPR039422">
    <property type="entry name" value="MarR/SlyA-like"/>
</dbReference>
<dbReference type="AlphaFoldDB" id="A0A543CTL0"/>
<protein>
    <submittedName>
        <fullName evidence="2">MarR family transcriptional regulator</fullName>
    </submittedName>
</protein>
<dbReference type="GO" id="GO:0006950">
    <property type="term" value="P:response to stress"/>
    <property type="evidence" value="ECO:0007669"/>
    <property type="project" value="TreeGrafter"/>
</dbReference>
<dbReference type="EMBL" id="VFOZ01000001">
    <property type="protein sequence ID" value="TQM00435.1"/>
    <property type="molecule type" value="Genomic_DNA"/>
</dbReference>
<dbReference type="OrthoDB" id="4826718at2"/>
<name>A0A543CTL0_9ACTN</name>
<gene>
    <name evidence="2" type="ORF">FB559_6148</name>
</gene>
<evidence type="ECO:0000313" key="3">
    <source>
        <dbReference type="Proteomes" id="UP000316096"/>
    </source>
</evidence>
<dbReference type="PANTHER" id="PTHR33164:SF99">
    <property type="entry name" value="MARR FAMILY REGULATORY PROTEIN"/>
    <property type="match status" value="1"/>
</dbReference>
<dbReference type="PROSITE" id="PS50995">
    <property type="entry name" value="HTH_MARR_2"/>
    <property type="match status" value="1"/>
</dbReference>
<dbReference type="InterPro" id="IPR036388">
    <property type="entry name" value="WH-like_DNA-bd_sf"/>
</dbReference>
<proteinExistence type="predicted"/>
<evidence type="ECO:0000313" key="2">
    <source>
        <dbReference type="EMBL" id="TQM00435.1"/>
    </source>
</evidence>
<dbReference type="RefSeq" id="WP_141959968.1">
    <property type="nucleotide sequence ID" value="NZ_VFOZ01000001.1"/>
</dbReference>
<evidence type="ECO:0000259" key="1">
    <source>
        <dbReference type="PROSITE" id="PS50995"/>
    </source>
</evidence>